<keyword evidence="3" id="KW-1185">Reference proteome</keyword>
<dbReference type="EMBL" id="BAUL01000189">
    <property type="protein sequence ID" value="GAD97191.1"/>
    <property type="molecule type" value="Genomic_DNA"/>
</dbReference>
<sequence>MPRDTETAKLTKELLEEHEKSLKANQDSGHNWVNKVVQDEQLHLLHSRLGMTELNQRSSSQAATGRDARTHQESERQNSDILALFEPRQESFQESPMERFLTPDGCSDPPFFARPALARNGIPFGDAQSMEVRKMSAKDNMDKVEKMTSQDSEK</sequence>
<name>V5G5C2_BYSSN</name>
<evidence type="ECO:0000313" key="2">
    <source>
        <dbReference type="EMBL" id="GAD97191.1"/>
    </source>
</evidence>
<evidence type="ECO:0000313" key="3">
    <source>
        <dbReference type="Proteomes" id="UP000018001"/>
    </source>
</evidence>
<feature type="region of interest" description="Disordered" evidence="1">
    <location>
        <begin position="52"/>
        <end position="114"/>
    </location>
</feature>
<proteinExistence type="predicted"/>
<dbReference type="AlphaFoldDB" id="V5G5C2"/>
<feature type="region of interest" description="Disordered" evidence="1">
    <location>
        <begin position="134"/>
        <end position="154"/>
    </location>
</feature>
<feature type="compositionally biased region" description="Basic and acidic residues" evidence="1">
    <location>
        <begin position="66"/>
        <end position="78"/>
    </location>
</feature>
<gene>
    <name evidence="2" type="ORF">PVAR5_5864</name>
</gene>
<comment type="caution">
    <text evidence="2">The sequence shown here is derived from an EMBL/GenBank/DDBJ whole genome shotgun (WGS) entry which is preliminary data.</text>
</comment>
<dbReference type="eggNOG" id="ENOG502T5F7">
    <property type="taxonomic scope" value="Eukaryota"/>
</dbReference>
<reference evidence="3" key="1">
    <citation type="journal article" date="2014" name="Genome Announc.">
        <title>Draft genome sequence of the formaldehyde-resistant fungus Byssochlamys spectabilis No. 5 (anamorph Paecilomyces variotii No. 5) (NBRC109023).</title>
        <authorList>
            <person name="Oka T."/>
            <person name="Ekino K."/>
            <person name="Fukuda K."/>
            <person name="Nomura Y."/>
        </authorList>
    </citation>
    <scope>NUCLEOTIDE SEQUENCE [LARGE SCALE GENOMIC DNA]</scope>
    <source>
        <strain evidence="3">No. 5 / NBRC 109023</strain>
    </source>
</reference>
<dbReference type="InParanoid" id="V5G5C2"/>
<accession>V5G5C2</accession>
<dbReference type="Proteomes" id="UP000018001">
    <property type="component" value="Unassembled WGS sequence"/>
</dbReference>
<feature type="compositionally biased region" description="Polar residues" evidence="1">
    <location>
        <begin position="53"/>
        <end position="63"/>
    </location>
</feature>
<evidence type="ECO:0000256" key="1">
    <source>
        <dbReference type="SAM" id="MobiDB-lite"/>
    </source>
</evidence>
<dbReference type="HOGENOM" id="CLU_1703966_0_0_1"/>
<dbReference type="OrthoDB" id="4224309at2759"/>
<protein>
    <submittedName>
        <fullName evidence="2">Uncharacterized protein</fullName>
    </submittedName>
</protein>
<organism evidence="2 3">
    <name type="scientific">Byssochlamys spectabilis (strain No. 5 / NBRC 109023)</name>
    <name type="common">Paecilomyces variotii</name>
    <dbReference type="NCBI Taxonomy" id="1356009"/>
    <lineage>
        <taxon>Eukaryota</taxon>
        <taxon>Fungi</taxon>
        <taxon>Dikarya</taxon>
        <taxon>Ascomycota</taxon>
        <taxon>Pezizomycotina</taxon>
        <taxon>Eurotiomycetes</taxon>
        <taxon>Eurotiomycetidae</taxon>
        <taxon>Eurotiales</taxon>
        <taxon>Thermoascaceae</taxon>
        <taxon>Paecilomyces</taxon>
    </lineage>
</organism>